<dbReference type="InterPro" id="IPR029071">
    <property type="entry name" value="Ubiquitin-like_domsf"/>
</dbReference>
<dbReference type="PROSITE" id="PS50898">
    <property type="entry name" value="RBD"/>
    <property type="match status" value="1"/>
</dbReference>
<dbReference type="InterPro" id="IPR003116">
    <property type="entry name" value="RBD_dom"/>
</dbReference>
<name>A0A177AV09_9BILA</name>
<evidence type="ECO:0000256" key="11">
    <source>
        <dbReference type="SAM" id="Coils"/>
    </source>
</evidence>
<feature type="domain" description="Protein kinase" evidence="12">
    <location>
        <begin position="329"/>
        <end position="611"/>
    </location>
</feature>
<keyword evidence="5" id="KW-0479">Metal-binding</keyword>
<dbReference type="PANTHER" id="PTHR44329">
    <property type="entry name" value="SERINE/THREONINE-PROTEIN KINASE TNNI3K-RELATED"/>
    <property type="match status" value="1"/>
</dbReference>
<dbReference type="EC" id="2.7.11.1" evidence="2"/>
<dbReference type="InterPro" id="IPR017441">
    <property type="entry name" value="Protein_kinase_ATP_BS"/>
</dbReference>
<evidence type="ECO:0000256" key="10">
    <source>
        <dbReference type="PROSITE-ProRule" id="PRU10141"/>
    </source>
</evidence>
<dbReference type="GO" id="GO:0005524">
    <property type="term" value="F:ATP binding"/>
    <property type="evidence" value="ECO:0007669"/>
    <property type="project" value="UniProtKB-UniRule"/>
</dbReference>
<evidence type="ECO:0000259" key="13">
    <source>
        <dbReference type="PROSITE" id="PS50081"/>
    </source>
</evidence>
<dbReference type="Pfam" id="PF07714">
    <property type="entry name" value="PK_Tyr_Ser-Thr"/>
    <property type="match status" value="1"/>
</dbReference>
<feature type="domain" description="Phorbol-ester/DAG-type" evidence="13">
    <location>
        <begin position="197"/>
        <end position="241"/>
    </location>
</feature>
<gene>
    <name evidence="15" type="ORF">A3Q56_07078</name>
</gene>
<feature type="domain" description="RBD" evidence="14">
    <location>
        <begin position="114"/>
        <end position="187"/>
    </location>
</feature>
<dbReference type="Gene3D" id="3.30.200.20">
    <property type="entry name" value="Phosphorylase Kinase, domain 1"/>
    <property type="match status" value="1"/>
</dbReference>
<dbReference type="InterPro" id="IPR001245">
    <property type="entry name" value="Ser-Thr/Tyr_kinase_cat_dom"/>
</dbReference>
<dbReference type="PROSITE" id="PS00107">
    <property type="entry name" value="PROTEIN_KINASE_ATP"/>
    <property type="match status" value="1"/>
</dbReference>
<organism evidence="15 16">
    <name type="scientific">Intoshia linei</name>
    <dbReference type="NCBI Taxonomy" id="1819745"/>
    <lineage>
        <taxon>Eukaryota</taxon>
        <taxon>Metazoa</taxon>
        <taxon>Spiralia</taxon>
        <taxon>Lophotrochozoa</taxon>
        <taxon>Mesozoa</taxon>
        <taxon>Orthonectida</taxon>
        <taxon>Rhopaluridae</taxon>
        <taxon>Intoshia</taxon>
    </lineage>
</organism>
<reference evidence="15 16" key="1">
    <citation type="submission" date="2016-04" db="EMBL/GenBank/DDBJ databases">
        <title>The genome of Intoshia linei affirms orthonectids as highly simplified spiralians.</title>
        <authorList>
            <person name="Mikhailov K.V."/>
            <person name="Slusarev G.S."/>
            <person name="Nikitin M.A."/>
            <person name="Logacheva M.D."/>
            <person name="Penin A."/>
            <person name="Aleoshin V."/>
            <person name="Panchin Y.V."/>
        </authorList>
    </citation>
    <scope>NUCLEOTIDE SEQUENCE [LARGE SCALE GENOMIC DNA]</scope>
    <source>
        <strain evidence="15">Intl2013</strain>
        <tissue evidence="15">Whole animal</tissue>
    </source>
</reference>
<evidence type="ECO:0000256" key="6">
    <source>
        <dbReference type="ARBA" id="ARBA00022741"/>
    </source>
</evidence>
<evidence type="ECO:0000256" key="8">
    <source>
        <dbReference type="ARBA" id="ARBA00022833"/>
    </source>
</evidence>
<keyword evidence="8" id="KW-0862">Zinc</keyword>
<keyword evidence="9 10" id="KW-0067">ATP-binding</keyword>
<dbReference type="FunFam" id="3.30.200.20:FF:000024">
    <property type="entry name" value="B-Raf proto-oncogene serine/threonine-protein kinase"/>
    <property type="match status" value="1"/>
</dbReference>
<dbReference type="InterPro" id="IPR046349">
    <property type="entry name" value="C1-like_sf"/>
</dbReference>
<evidence type="ECO:0000259" key="14">
    <source>
        <dbReference type="PROSITE" id="PS50898"/>
    </source>
</evidence>
<evidence type="ECO:0000256" key="1">
    <source>
        <dbReference type="ARBA" id="ARBA00010507"/>
    </source>
</evidence>
<evidence type="ECO:0000313" key="15">
    <source>
        <dbReference type="EMBL" id="OAF65223.1"/>
    </source>
</evidence>
<dbReference type="GO" id="GO:0004709">
    <property type="term" value="F:MAP kinase kinase kinase activity"/>
    <property type="evidence" value="ECO:0007669"/>
    <property type="project" value="TreeGrafter"/>
</dbReference>
<dbReference type="GO" id="GO:0046872">
    <property type="term" value="F:metal ion binding"/>
    <property type="evidence" value="ECO:0007669"/>
    <property type="project" value="UniProtKB-KW"/>
</dbReference>
<protein>
    <recommendedName>
        <fullName evidence="2">non-specific serine/threonine protein kinase</fullName>
        <ecNumber evidence="2">2.7.11.1</ecNumber>
    </recommendedName>
</protein>
<dbReference type="EMBL" id="LWCA01001389">
    <property type="protein sequence ID" value="OAF65223.1"/>
    <property type="molecule type" value="Genomic_DNA"/>
</dbReference>
<proteinExistence type="inferred from homology"/>
<evidence type="ECO:0000256" key="4">
    <source>
        <dbReference type="ARBA" id="ARBA00022679"/>
    </source>
</evidence>
<evidence type="ECO:0000259" key="12">
    <source>
        <dbReference type="PROSITE" id="PS50011"/>
    </source>
</evidence>
<dbReference type="SMART" id="SM00455">
    <property type="entry name" value="RBD"/>
    <property type="match status" value="1"/>
</dbReference>
<dbReference type="Gene3D" id="3.10.20.90">
    <property type="entry name" value="Phosphatidylinositol 3-kinase Catalytic Subunit, Chain A, domain 1"/>
    <property type="match status" value="1"/>
</dbReference>
<dbReference type="InterPro" id="IPR002219">
    <property type="entry name" value="PKC_DAG/PE"/>
</dbReference>
<dbReference type="CDD" id="cd01816">
    <property type="entry name" value="RBD_RAF"/>
    <property type="match status" value="1"/>
</dbReference>
<dbReference type="InterPro" id="IPR051681">
    <property type="entry name" value="Ser/Thr_Kinases-Pseudokinases"/>
</dbReference>
<dbReference type="OrthoDB" id="774951at2759"/>
<dbReference type="InterPro" id="IPR011009">
    <property type="entry name" value="Kinase-like_dom_sf"/>
</dbReference>
<keyword evidence="6 10" id="KW-0547">Nucleotide-binding</keyword>
<sequence>MSTESAPNDENNTTAKIKAVQKEIKTMEEIIKIKKENVKLFMSSFPNNHKYSSLYLTEYENLIHRIHEYEQQLDKKNSKLHNLTQFERELTQDKQKHKSLVSTSTVSSNSPIPDFIRVFLPNNQITTLVIKPNCTLRDLLQKPMEIRNLKIDECELSSLHNIVPFSTLSWDMDVNDVSLSEINVKFKTEYNKAKEIDHELTRYTFNSCDICKKRFFLNGTKCRKCLIKGHQQCIQLCNYSCGKNYKIEQKVFSELVRLRSPSQFNYVRQSTAFGCQTLPKYLTDIPFEYPQKRQLEYKTRKSNISDDSYKSILGRSDSTNEWGIDSNQIKLDHQVGSGAYGTVYKAMWHGPVAVKQLKVENPTFEQIESFKNEVDVLRKTRHANILLFMGYYWQPQLSIVTQWCDASTLYEHIHIMETEFTSSEMLEIAKQIAQGMEYLHAKEILHHDLKSKSIIIFVVLFKWSNVDVFLHAELTIRIGDFGLSTIKTRWKGSNPIATPVGSILWMAPEVIRISKNTTDCYDFPSDVYSYGIILFEIAAGELPYSNISSSDQVVTKISYNNHKVVRIKRTCSLPSLASLKNDNISFSVESVFTKYQDKRSERNFGLPRKIL</sequence>
<keyword evidence="3" id="KW-0723">Serine/threonine-protein kinase</keyword>
<keyword evidence="11" id="KW-0175">Coiled coil</keyword>
<dbReference type="PROSITE" id="PS50011">
    <property type="entry name" value="PROTEIN_KINASE_DOM"/>
    <property type="match status" value="1"/>
</dbReference>
<dbReference type="Proteomes" id="UP000078046">
    <property type="component" value="Unassembled WGS sequence"/>
</dbReference>
<dbReference type="InterPro" id="IPR000719">
    <property type="entry name" value="Prot_kinase_dom"/>
</dbReference>
<evidence type="ECO:0000256" key="5">
    <source>
        <dbReference type="ARBA" id="ARBA00022723"/>
    </source>
</evidence>
<feature type="binding site" evidence="10">
    <location>
        <position position="355"/>
    </location>
    <ligand>
        <name>ATP</name>
        <dbReference type="ChEBI" id="CHEBI:30616"/>
    </ligand>
</feature>
<feature type="coiled-coil region" evidence="11">
    <location>
        <begin position="17"/>
        <end position="86"/>
    </location>
</feature>
<dbReference type="Pfam" id="PF02196">
    <property type="entry name" value="RBD"/>
    <property type="match status" value="1"/>
</dbReference>
<evidence type="ECO:0000256" key="9">
    <source>
        <dbReference type="ARBA" id="ARBA00022840"/>
    </source>
</evidence>
<dbReference type="AlphaFoldDB" id="A0A177AV09"/>
<dbReference type="SUPFAM" id="SSF57889">
    <property type="entry name" value="Cysteine-rich domain"/>
    <property type="match status" value="1"/>
</dbReference>
<comment type="caution">
    <text evidence="15">The sequence shown here is derived from an EMBL/GenBank/DDBJ whole genome shotgun (WGS) entry which is preliminary data.</text>
</comment>
<keyword evidence="7" id="KW-0418">Kinase</keyword>
<evidence type="ECO:0000256" key="3">
    <source>
        <dbReference type="ARBA" id="ARBA00022527"/>
    </source>
</evidence>
<comment type="similarity">
    <text evidence="1">Belongs to the protein kinase superfamily. TKL Ser/Thr protein kinase family. RAF subfamily.</text>
</comment>
<dbReference type="PROSITE" id="PS50081">
    <property type="entry name" value="ZF_DAG_PE_2"/>
    <property type="match status" value="1"/>
</dbReference>
<evidence type="ECO:0000256" key="2">
    <source>
        <dbReference type="ARBA" id="ARBA00012513"/>
    </source>
</evidence>
<dbReference type="SUPFAM" id="SSF56112">
    <property type="entry name" value="Protein kinase-like (PK-like)"/>
    <property type="match status" value="1"/>
</dbReference>
<keyword evidence="16" id="KW-1185">Reference proteome</keyword>
<dbReference type="Gene3D" id="1.10.510.10">
    <property type="entry name" value="Transferase(Phosphotransferase) domain 1"/>
    <property type="match status" value="1"/>
</dbReference>
<dbReference type="PANTHER" id="PTHR44329:SF262">
    <property type="entry name" value="RAF HOMOLOG SERINE_THREONINE-PROTEIN KINASE RAF"/>
    <property type="match status" value="1"/>
</dbReference>
<keyword evidence="4" id="KW-0808">Transferase</keyword>
<dbReference type="SUPFAM" id="SSF54236">
    <property type="entry name" value="Ubiquitin-like"/>
    <property type="match status" value="1"/>
</dbReference>
<evidence type="ECO:0000313" key="16">
    <source>
        <dbReference type="Proteomes" id="UP000078046"/>
    </source>
</evidence>
<accession>A0A177AV09</accession>
<evidence type="ECO:0000256" key="7">
    <source>
        <dbReference type="ARBA" id="ARBA00022777"/>
    </source>
</evidence>